<dbReference type="SUPFAM" id="SSF161098">
    <property type="entry name" value="MetI-like"/>
    <property type="match status" value="1"/>
</dbReference>
<evidence type="ECO:0000256" key="2">
    <source>
        <dbReference type="ARBA" id="ARBA00022448"/>
    </source>
</evidence>
<feature type="region of interest" description="Disordered" evidence="8">
    <location>
        <begin position="1"/>
        <end position="72"/>
    </location>
</feature>
<keyword evidence="6 7" id="KW-0472">Membrane</keyword>
<feature type="transmembrane region" description="Helical" evidence="7">
    <location>
        <begin position="344"/>
        <end position="365"/>
    </location>
</feature>
<accession>A0ABW4PP12</accession>
<comment type="caution">
    <text evidence="10">The sequence shown here is derived from an EMBL/GenBank/DDBJ whole genome shotgun (WGS) entry which is preliminary data.</text>
</comment>
<evidence type="ECO:0000313" key="10">
    <source>
        <dbReference type="EMBL" id="MFD1832484.1"/>
    </source>
</evidence>
<dbReference type="CDD" id="cd06261">
    <property type="entry name" value="TM_PBP2"/>
    <property type="match status" value="1"/>
</dbReference>
<dbReference type="EMBL" id="JBHUFU010000015">
    <property type="protein sequence ID" value="MFD1832484.1"/>
    <property type="molecule type" value="Genomic_DNA"/>
</dbReference>
<evidence type="ECO:0000256" key="8">
    <source>
        <dbReference type="SAM" id="MobiDB-lite"/>
    </source>
</evidence>
<evidence type="ECO:0000256" key="4">
    <source>
        <dbReference type="ARBA" id="ARBA00022692"/>
    </source>
</evidence>
<name>A0ABW4PP12_9ACTN</name>
<evidence type="ECO:0000256" key="1">
    <source>
        <dbReference type="ARBA" id="ARBA00004651"/>
    </source>
</evidence>
<gene>
    <name evidence="10" type="ORF">ACFSJS_22960</name>
</gene>
<evidence type="ECO:0000259" key="9">
    <source>
        <dbReference type="PROSITE" id="PS50928"/>
    </source>
</evidence>
<dbReference type="InterPro" id="IPR050809">
    <property type="entry name" value="UgpAE/MalFG_permease"/>
</dbReference>
<proteinExistence type="inferred from homology"/>
<dbReference type="PANTHER" id="PTHR43227">
    <property type="entry name" value="BLL4140 PROTEIN"/>
    <property type="match status" value="1"/>
</dbReference>
<feature type="transmembrane region" description="Helical" evidence="7">
    <location>
        <begin position="251"/>
        <end position="270"/>
    </location>
</feature>
<keyword evidence="2 7" id="KW-0813">Transport</keyword>
<feature type="transmembrane region" description="Helical" evidence="7">
    <location>
        <begin position="155"/>
        <end position="176"/>
    </location>
</feature>
<dbReference type="InterPro" id="IPR000515">
    <property type="entry name" value="MetI-like"/>
</dbReference>
<dbReference type="InterPro" id="IPR035906">
    <property type="entry name" value="MetI-like_sf"/>
</dbReference>
<comment type="similarity">
    <text evidence="7">Belongs to the binding-protein-dependent transport system permease family.</text>
</comment>
<keyword evidence="4 7" id="KW-0812">Transmembrane</keyword>
<feature type="compositionally biased region" description="Low complexity" evidence="8">
    <location>
        <begin position="21"/>
        <end position="41"/>
    </location>
</feature>
<keyword evidence="11" id="KW-1185">Reference proteome</keyword>
<evidence type="ECO:0000256" key="7">
    <source>
        <dbReference type="RuleBase" id="RU363032"/>
    </source>
</evidence>
<feature type="domain" description="ABC transmembrane type-1" evidence="9">
    <location>
        <begin position="151"/>
        <end position="365"/>
    </location>
</feature>
<organism evidence="10 11">
    <name type="scientific">Streptomyces desertarenae</name>
    <dbReference type="NCBI Taxonomy" id="2666184"/>
    <lineage>
        <taxon>Bacteria</taxon>
        <taxon>Bacillati</taxon>
        <taxon>Actinomycetota</taxon>
        <taxon>Actinomycetes</taxon>
        <taxon>Kitasatosporales</taxon>
        <taxon>Streptomycetaceae</taxon>
        <taxon>Streptomyces</taxon>
    </lineage>
</organism>
<feature type="compositionally biased region" description="Low complexity" evidence="8">
    <location>
        <begin position="62"/>
        <end position="71"/>
    </location>
</feature>
<evidence type="ECO:0000313" key="11">
    <source>
        <dbReference type="Proteomes" id="UP001597365"/>
    </source>
</evidence>
<dbReference type="PANTHER" id="PTHR43227:SF11">
    <property type="entry name" value="BLL4140 PROTEIN"/>
    <property type="match status" value="1"/>
</dbReference>
<keyword evidence="5 7" id="KW-1133">Transmembrane helix</keyword>
<keyword evidence="3" id="KW-1003">Cell membrane</keyword>
<feature type="transmembrane region" description="Helical" evidence="7">
    <location>
        <begin position="291"/>
        <end position="312"/>
    </location>
</feature>
<sequence length="380" mass="41511">MSHSTAPGEATADGAGPTGMAPAPHIAPAAPAGSPTADGTPPDAPPDDGRDNRRHRDRKAAAARARASAPPGGVTWRHRLRRDRALVLMTLPALLLVLVFAYVPLLGNVIAFKEFDPYIGESFSESFELSPWVGFEQFQRMWGDPYFWSAVENTLVIFVIQLLFFFPVPILLALLINSIISPRVRAWTQGVLYLPHFFSWVLVITVFQQIFGGAGIIAQTMREHGGGGFDLMTDPGFFKFLVTFQMIWKDAGWGIIVFLAALAAVNHELYEAAAMDGANRWRRMWHVTLPALRPVIAMLLVLRVGDALTVGFEQILLQRTAVGTGASEVLDTYVWNVGLENGDFGYAAAVGIVKGIFGLCLVLIANKTAHLLGEQGVYRK</sequence>
<comment type="subcellular location">
    <subcellularLocation>
        <location evidence="1 7">Cell membrane</location>
        <topology evidence="1 7">Multi-pass membrane protein</topology>
    </subcellularLocation>
</comment>
<dbReference type="Proteomes" id="UP001597365">
    <property type="component" value="Unassembled WGS sequence"/>
</dbReference>
<evidence type="ECO:0000256" key="6">
    <source>
        <dbReference type="ARBA" id="ARBA00023136"/>
    </source>
</evidence>
<evidence type="ECO:0000256" key="5">
    <source>
        <dbReference type="ARBA" id="ARBA00022989"/>
    </source>
</evidence>
<dbReference type="PROSITE" id="PS50928">
    <property type="entry name" value="ABC_TM1"/>
    <property type="match status" value="1"/>
</dbReference>
<reference evidence="11" key="1">
    <citation type="journal article" date="2019" name="Int. J. Syst. Evol. Microbiol.">
        <title>The Global Catalogue of Microorganisms (GCM) 10K type strain sequencing project: providing services to taxonomists for standard genome sequencing and annotation.</title>
        <authorList>
            <consortium name="The Broad Institute Genomics Platform"/>
            <consortium name="The Broad Institute Genome Sequencing Center for Infectious Disease"/>
            <person name="Wu L."/>
            <person name="Ma J."/>
        </authorList>
    </citation>
    <scope>NUCLEOTIDE SEQUENCE [LARGE SCALE GENOMIC DNA]</scope>
    <source>
        <strain evidence="11">CGMCC 4.7455</strain>
    </source>
</reference>
<feature type="transmembrane region" description="Helical" evidence="7">
    <location>
        <begin position="197"/>
        <end position="218"/>
    </location>
</feature>
<dbReference type="Gene3D" id="1.10.3720.10">
    <property type="entry name" value="MetI-like"/>
    <property type="match status" value="1"/>
</dbReference>
<evidence type="ECO:0000256" key="3">
    <source>
        <dbReference type="ARBA" id="ARBA00022475"/>
    </source>
</evidence>
<protein>
    <submittedName>
        <fullName evidence="10">ABC transporter permease</fullName>
    </submittedName>
</protein>
<feature type="transmembrane region" description="Helical" evidence="7">
    <location>
        <begin position="85"/>
        <end position="105"/>
    </location>
</feature>
<dbReference type="Pfam" id="PF00528">
    <property type="entry name" value="BPD_transp_1"/>
    <property type="match status" value="1"/>
</dbReference>
<dbReference type="RefSeq" id="WP_380903433.1">
    <property type="nucleotide sequence ID" value="NZ_JBHUFU010000015.1"/>
</dbReference>